<proteinExistence type="predicted"/>
<dbReference type="RefSeq" id="WP_014784133.1">
    <property type="nucleotide sequence ID" value="NC_018014.1"/>
</dbReference>
<sequence>MRRNLQLCVALAATSLMVTTGCKGPKDESSNLKSAINSYYDQWPDCLWRNPIQMPQQHDKDDASKVMPFDALVDQGLLSRTPVEKTKLLVLKKEANSYDLTDKGRSNWTADVNQPGYGNFCYAHRKVKDIVSNTPAGTQPGATTTVNYTYTLGDVKDWAQATETQNAFPQLRTALTATNNAKATLTLTNDGWKMQPVAKSAGGDSGIVE</sequence>
<dbReference type="HOGENOM" id="CLU_1292878_0_0_0"/>
<dbReference type="eggNOG" id="ENOG50332VP">
    <property type="taxonomic scope" value="Bacteria"/>
</dbReference>
<name>I3ZBE6_TERRK</name>
<dbReference type="AlphaFoldDB" id="I3ZBE6"/>
<evidence type="ECO:0008006" key="3">
    <source>
        <dbReference type="Google" id="ProtNLM"/>
    </source>
</evidence>
<accession>I3ZBE6</accession>
<protein>
    <recommendedName>
        <fullName evidence="3">Lipoprotein</fullName>
    </recommendedName>
</protein>
<dbReference type="EMBL" id="CP003379">
    <property type="protein sequence ID" value="AFL86564.1"/>
    <property type="molecule type" value="Genomic_DNA"/>
</dbReference>
<dbReference type="PROSITE" id="PS51257">
    <property type="entry name" value="PROKAR_LIPOPROTEIN"/>
    <property type="match status" value="1"/>
</dbReference>
<keyword evidence="2" id="KW-1185">Reference proteome</keyword>
<evidence type="ECO:0000313" key="2">
    <source>
        <dbReference type="Proteomes" id="UP000006056"/>
    </source>
</evidence>
<evidence type="ECO:0000313" key="1">
    <source>
        <dbReference type="EMBL" id="AFL86564.1"/>
    </source>
</evidence>
<dbReference type="KEGG" id="trs:Terro_0214"/>
<dbReference type="Proteomes" id="UP000006056">
    <property type="component" value="Chromosome"/>
</dbReference>
<reference evidence="1 2" key="1">
    <citation type="submission" date="2012-06" db="EMBL/GenBank/DDBJ databases">
        <title>Complete genome of Terriglobus roseus DSM 18391.</title>
        <authorList>
            <consortium name="US DOE Joint Genome Institute (JGI-PGF)"/>
            <person name="Lucas S."/>
            <person name="Copeland A."/>
            <person name="Lapidus A."/>
            <person name="Glavina del Rio T."/>
            <person name="Dalin E."/>
            <person name="Tice H."/>
            <person name="Bruce D."/>
            <person name="Goodwin L."/>
            <person name="Pitluck S."/>
            <person name="Peters L."/>
            <person name="Mikhailova N."/>
            <person name="Munk A.C.C."/>
            <person name="Kyrpides N."/>
            <person name="Mavromatis K."/>
            <person name="Ivanova N."/>
            <person name="Brettin T."/>
            <person name="Detter J.C."/>
            <person name="Han C."/>
            <person name="Larimer F."/>
            <person name="Land M."/>
            <person name="Hauser L."/>
            <person name="Markowitz V."/>
            <person name="Cheng J.-F."/>
            <person name="Hugenholtz P."/>
            <person name="Woyke T."/>
            <person name="Wu D."/>
            <person name="Brambilla E."/>
            <person name="Klenk H.-P."/>
            <person name="Eisen J.A."/>
        </authorList>
    </citation>
    <scope>NUCLEOTIDE SEQUENCE [LARGE SCALE GENOMIC DNA]</scope>
    <source>
        <strain evidence="2">DSM 18391 / NRRL B-41598 / KBS 63</strain>
    </source>
</reference>
<dbReference type="OrthoDB" id="116080at2"/>
<organism evidence="1 2">
    <name type="scientific">Terriglobus roseus (strain DSM 18391 / NRRL B-41598 / KBS 63)</name>
    <dbReference type="NCBI Taxonomy" id="926566"/>
    <lineage>
        <taxon>Bacteria</taxon>
        <taxon>Pseudomonadati</taxon>
        <taxon>Acidobacteriota</taxon>
        <taxon>Terriglobia</taxon>
        <taxon>Terriglobales</taxon>
        <taxon>Acidobacteriaceae</taxon>
        <taxon>Terriglobus</taxon>
    </lineage>
</organism>
<gene>
    <name evidence="1" type="ordered locus">Terro_0214</name>
</gene>